<dbReference type="InterPro" id="IPR008030">
    <property type="entry name" value="NmrA-like"/>
</dbReference>
<organism evidence="4">
    <name type="scientific">uncultured Mycobacteriales bacterium</name>
    <dbReference type="NCBI Taxonomy" id="581187"/>
    <lineage>
        <taxon>Bacteria</taxon>
        <taxon>Bacillati</taxon>
        <taxon>Actinomycetota</taxon>
        <taxon>Actinomycetes</taxon>
        <taxon>Mycobacteriales</taxon>
        <taxon>environmental samples</taxon>
    </lineage>
</organism>
<dbReference type="InterPro" id="IPR036291">
    <property type="entry name" value="NAD(P)-bd_dom_sf"/>
</dbReference>
<evidence type="ECO:0000259" key="3">
    <source>
        <dbReference type="Pfam" id="PF05368"/>
    </source>
</evidence>
<evidence type="ECO:0000256" key="2">
    <source>
        <dbReference type="ARBA" id="ARBA00022857"/>
    </source>
</evidence>
<dbReference type="PANTHER" id="PTHR42748:SF7">
    <property type="entry name" value="NMRA LIKE REDOX SENSOR 1-RELATED"/>
    <property type="match status" value="1"/>
</dbReference>
<dbReference type="Gene3D" id="3.40.50.720">
    <property type="entry name" value="NAD(P)-binding Rossmann-like Domain"/>
    <property type="match status" value="1"/>
</dbReference>
<dbReference type="PANTHER" id="PTHR42748">
    <property type="entry name" value="NITROGEN METABOLITE REPRESSION PROTEIN NMRA FAMILY MEMBER"/>
    <property type="match status" value="1"/>
</dbReference>
<dbReference type="EMBL" id="CADCTP010000410">
    <property type="protein sequence ID" value="CAA9289752.1"/>
    <property type="molecule type" value="Genomic_DNA"/>
</dbReference>
<proteinExistence type="inferred from homology"/>
<name>A0A6J4JXE3_9ACTN</name>
<evidence type="ECO:0000256" key="1">
    <source>
        <dbReference type="ARBA" id="ARBA00006328"/>
    </source>
</evidence>
<feature type="domain" description="NmrA-like" evidence="3">
    <location>
        <begin position="4"/>
        <end position="235"/>
    </location>
</feature>
<dbReference type="Pfam" id="PF05368">
    <property type="entry name" value="NmrA"/>
    <property type="match status" value="1"/>
</dbReference>
<keyword evidence="2" id="KW-0521">NADP</keyword>
<comment type="similarity">
    <text evidence="1">Belongs to the NmrA-type oxidoreductase family.</text>
</comment>
<evidence type="ECO:0000313" key="4">
    <source>
        <dbReference type="EMBL" id="CAA9289752.1"/>
    </source>
</evidence>
<dbReference type="AlphaFoldDB" id="A0A6J4JXE3"/>
<reference evidence="4" key="1">
    <citation type="submission" date="2020-02" db="EMBL/GenBank/DDBJ databases">
        <authorList>
            <person name="Meier V. D."/>
        </authorList>
    </citation>
    <scope>NUCLEOTIDE SEQUENCE</scope>
    <source>
        <strain evidence="4">AVDCRST_MAG41</strain>
    </source>
</reference>
<gene>
    <name evidence="4" type="ORF">AVDCRST_MAG41-4273</name>
</gene>
<dbReference type="InterPro" id="IPR051164">
    <property type="entry name" value="NmrA-like_oxidored"/>
</dbReference>
<sequence>MPLTLLVHGATGTQGAPVVRRLLADGHTVRALVRRPVPLPAGAEPVTGDLADPAALAAAYADVDAVVVQLPLVFGPAALDQARAVLAGLEKARPPRVVFNTGGPIVPAPVGIPYLDARVLLTARLREVVERVAVVGPAGPYMENLSAPWSAPVVAAGELRYPLPEPAPVPWLALDDLAAEVADLLTAAEPAPVRVVAGPEALSGDRAAAAVAAALGRPVRWRTVSPQEYGDDLVPHLGEEAGRGIAAFYAPADGPPPAPDPALVRTGTTTLRAWAARQTWPAG</sequence>
<protein>
    <recommendedName>
        <fullName evidence="3">NmrA-like domain-containing protein</fullName>
    </recommendedName>
</protein>
<accession>A0A6J4JXE3</accession>
<dbReference type="SUPFAM" id="SSF51735">
    <property type="entry name" value="NAD(P)-binding Rossmann-fold domains"/>
    <property type="match status" value="1"/>
</dbReference>